<organism evidence="2 3">
    <name type="scientific">Zopfia rhizophila CBS 207.26</name>
    <dbReference type="NCBI Taxonomy" id="1314779"/>
    <lineage>
        <taxon>Eukaryota</taxon>
        <taxon>Fungi</taxon>
        <taxon>Dikarya</taxon>
        <taxon>Ascomycota</taxon>
        <taxon>Pezizomycotina</taxon>
        <taxon>Dothideomycetes</taxon>
        <taxon>Dothideomycetes incertae sedis</taxon>
        <taxon>Zopfiaceae</taxon>
        <taxon>Zopfia</taxon>
    </lineage>
</organism>
<proteinExistence type="predicted"/>
<name>A0A6A6EWG2_9PEZI</name>
<evidence type="ECO:0000313" key="2">
    <source>
        <dbReference type="EMBL" id="KAF2195545.1"/>
    </source>
</evidence>
<dbReference type="Proteomes" id="UP000800200">
    <property type="component" value="Unassembled WGS sequence"/>
</dbReference>
<protein>
    <submittedName>
        <fullName evidence="2">Uncharacterized protein</fullName>
    </submittedName>
</protein>
<sequence length="144" mass="16423">MATRDRSAFTLYPRILMARGVHAGNSSMQSAHQFETAFETKPPRVDPFRDAQWSPIKAQQATQTPNFCHHPSTPHLSPDLLARSRLRPHRTWSGSEVCRRLKTRPTSLHRDDYNPSIKPGAHHCASTPSRKYPLRIASAFLYHL</sequence>
<dbReference type="EMBL" id="ML994610">
    <property type="protein sequence ID" value="KAF2195545.1"/>
    <property type="molecule type" value="Genomic_DNA"/>
</dbReference>
<accession>A0A6A6EWG2</accession>
<reference evidence="2" key="1">
    <citation type="journal article" date="2020" name="Stud. Mycol.">
        <title>101 Dothideomycetes genomes: a test case for predicting lifestyles and emergence of pathogens.</title>
        <authorList>
            <person name="Haridas S."/>
            <person name="Albert R."/>
            <person name="Binder M."/>
            <person name="Bloem J."/>
            <person name="Labutti K."/>
            <person name="Salamov A."/>
            <person name="Andreopoulos B."/>
            <person name="Baker S."/>
            <person name="Barry K."/>
            <person name="Bills G."/>
            <person name="Bluhm B."/>
            <person name="Cannon C."/>
            <person name="Castanera R."/>
            <person name="Culley D."/>
            <person name="Daum C."/>
            <person name="Ezra D."/>
            <person name="Gonzalez J."/>
            <person name="Henrissat B."/>
            <person name="Kuo A."/>
            <person name="Liang C."/>
            <person name="Lipzen A."/>
            <person name="Lutzoni F."/>
            <person name="Magnuson J."/>
            <person name="Mondo S."/>
            <person name="Nolan M."/>
            <person name="Ohm R."/>
            <person name="Pangilinan J."/>
            <person name="Park H.-J."/>
            <person name="Ramirez L."/>
            <person name="Alfaro M."/>
            <person name="Sun H."/>
            <person name="Tritt A."/>
            <person name="Yoshinaga Y."/>
            <person name="Zwiers L.-H."/>
            <person name="Turgeon B."/>
            <person name="Goodwin S."/>
            <person name="Spatafora J."/>
            <person name="Crous P."/>
            <person name="Grigoriev I."/>
        </authorList>
    </citation>
    <scope>NUCLEOTIDE SEQUENCE</scope>
    <source>
        <strain evidence="2">CBS 207.26</strain>
    </source>
</reference>
<gene>
    <name evidence="2" type="ORF">K469DRAFT_14575</name>
</gene>
<keyword evidence="3" id="KW-1185">Reference proteome</keyword>
<evidence type="ECO:0000256" key="1">
    <source>
        <dbReference type="SAM" id="MobiDB-lite"/>
    </source>
</evidence>
<feature type="region of interest" description="Disordered" evidence="1">
    <location>
        <begin position="107"/>
        <end position="127"/>
    </location>
</feature>
<evidence type="ECO:0000313" key="3">
    <source>
        <dbReference type="Proteomes" id="UP000800200"/>
    </source>
</evidence>
<dbReference type="AlphaFoldDB" id="A0A6A6EWG2"/>